<keyword evidence="2" id="KW-1185">Reference proteome</keyword>
<evidence type="ECO:0008006" key="3">
    <source>
        <dbReference type="Google" id="ProtNLM"/>
    </source>
</evidence>
<dbReference type="RefSeq" id="WP_184205213.1">
    <property type="nucleotide sequence ID" value="NZ_JACHIF010000001.1"/>
</dbReference>
<comment type="caution">
    <text evidence="1">The sequence shown here is derived from an EMBL/GenBank/DDBJ whole genome shotgun (WGS) entry which is preliminary data.</text>
</comment>
<reference evidence="1 2" key="1">
    <citation type="submission" date="2020-08" db="EMBL/GenBank/DDBJ databases">
        <title>Genomic Encyclopedia of Type Strains, Phase IV (KMG-IV): sequencing the most valuable type-strain genomes for metagenomic binning, comparative biology and taxonomic classification.</title>
        <authorList>
            <person name="Goeker M."/>
        </authorList>
    </citation>
    <scope>NUCLEOTIDE SEQUENCE [LARGE SCALE GENOMIC DNA]</scope>
    <source>
        <strain evidence="1 2">DSM 12251</strain>
    </source>
</reference>
<sequence length="68" mass="7848">MSVKEQTLSWLSDLPESSEAWANLHEEARFLHAVVEAEADIRERRTLGLEELIPQMEAKWARRLSKSA</sequence>
<proteinExistence type="predicted"/>
<accession>A0A7W7YHP3</accession>
<organism evidence="1 2">
    <name type="scientific">Prosthecobacter dejongeii</name>
    <dbReference type="NCBI Taxonomy" id="48465"/>
    <lineage>
        <taxon>Bacteria</taxon>
        <taxon>Pseudomonadati</taxon>
        <taxon>Verrucomicrobiota</taxon>
        <taxon>Verrucomicrobiia</taxon>
        <taxon>Verrucomicrobiales</taxon>
        <taxon>Verrucomicrobiaceae</taxon>
        <taxon>Prosthecobacter</taxon>
    </lineage>
</organism>
<name>A0A7W7YHP3_9BACT</name>
<protein>
    <recommendedName>
        <fullName evidence="3">Addiction module component</fullName>
    </recommendedName>
</protein>
<dbReference type="EMBL" id="JACHIF010000001">
    <property type="protein sequence ID" value="MBB5036376.1"/>
    <property type="molecule type" value="Genomic_DNA"/>
</dbReference>
<dbReference type="Proteomes" id="UP000534294">
    <property type="component" value="Unassembled WGS sequence"/>
</dbReference>
<gene>
    <name evidence="1" type="ORF">HNQ64_000610</name>
</gene>
<dbReference type="AlphaFoldDB" id="A0A7W7YHP3"/>
<evidence type="ECO:0000313" key="2">
    <source>
        <dbReference type="Proteomes" id="UP000534294"/>
    </source>
</evidence>
<evidence type="ECO:0000313" key="1">
    <source>
        <dbReference type="EMBL" id="MBB5036376.1"/>
    </source>
</evidence>